<dbReference type="InterPro" id="IPR006943">
    <property type="entry name" value="DUF641_pln"/>
</dbReference>
<feature type="domain" description="GIL1/IRKI C-terminal" evidence="4">
    <location>
        <begin position="389"/>
        <end position="443"/>
    </location>
</feature>
<dbReference type="InterPro" id="IPR040225">
    <property type="entry name" value="GIL1-like"/>
</dbReference>
<accession>A0A2C9U312</accession>
<evidence type="ECO:0000259" key="4">
    <source>
        <dbReference type="Pfam" id="PF24994"/>
    </source>
</evidence>
<dbReference type="Pfam" id="PF24994">
    <property type="entry name" value="GIL1_IRKI_C"/>
    <property type="match status" value="1"/>
</dbReference>
<feature type="region of interest" description="Disordered" evidence="2">
    <location>
        <begin position="36"/>
        <end position="71"/>
    </location>
</feature>
<dbReference type="InterPro" id="IPR056813">
    <property type="entry name" value="GIL1_IRKI_C"/>
</dbReference>
<sequence length="446" mass="50755">MECATTKPSKPSSNISEMVSKFAKVCKLRSIGVFSNENPNQNHHHHHHYHQSLNDNNVQSVGEDGSDATKETGFADEKIHPQLAVVPIKSNVYGGDFILQLFESVSALKLAYIELQEAHVPYDPDKIVAADEHVVAQLEALCKIKRSYKEKQLIKAKRDSSYVDCVQAEIKVNEKLLEKLKTEKRAKDAEIDQLRQQLHDLDVGNAVLAEKVRQKSLERKNVRVLNIAMFQDAFVSASKCVHDFAKPVISLMKASGWDLDLAANSVETGVVYSKRSHKKYAFEAYIARRMFHGMSLKSYSVDDVLRFDDPIDSLIENPNSGFAKFCRKKYLFVVHPVMEMSFFGNLDHRMFILSGKHPRTPFYQIFARMAKWVWFLQGTATSVDPKAKIFAVSRGCKFSDVYMESVEEEDTFIPDGRQSDIKVEFMVMPGFRIGDTLVKSRVYLQK</sequence>
<name>A0A2C9U312_MANES</name>
<evidence type="ECO:0000313" key="5">
    <source>
        <dbReference type="EMBL" id="OAY24163.1"/>
    </source>
</evidence>
<protein>
    <submittedName>
        <fullName evidence="5">Uncharacterized protein</fullName>
    </submittedName>
</protein>
<feature type="coiled-coil region" evidence="1">
    <location>
        <begin position="163"/>
        <end position="197"/>
    </location>
</feature>
<feature type="domain" description="DUF641" evidence="3">
    <location>
        <begin position="97"/>
        <end position="210"/>
    </location>
</feature>
<feature type="compositionally biased region" description="Polar residues" evidence="2">
    <location>
        <begin position="51"/>
        <end position="60"/>
    </location>
</feature>
<dbReference type="AlphaFoldDB" id="A0A2C9U312"/>
<dbReference type="STRING" id="3983.A0A2C9U312"/>
<comment type="caution">
    <text evidence="5">The sequence shown here is derived from an EMBL/GenBank/DDBJ whole genome shotgun (WGS) entry which is preliminary data.</text>
</comment>
<reference evidence="6" key="1">
    <citation type="journal article" date="2016" name="Nat. Biotechnol.">
        <title>Sequencing wild and cultivated cassava and related species reveals extensive interspecific hybridization and genetic diversity.</title>
        <authorList>
            <person name="Bredeson J.V."/>
            <person name="Lyons J.B."/>
            <person name="Prochnik S.E."/>
            <person name="Wu G.A."/>
            <person name="Ha C.M."/>
            <person name="Edsinger-Gonzales E."/>
            <person name="Grimwood J."/>
            <person name="Schmutz J."/>
            <person name="Rabbi I.Y."/>
            <person name="Egesi C."/>
            <person name="Nauluvula P."/>
            <person name="Lebot V."/>
            <person name="Ndunguru J."/>
            <person name="Mkamilo G."/>
            <person name="Bart R.S."/>
            <person name="Setter T.L."/>
            <person name="Gleadow R.M."/>
            <person name="Kulakow P."/>
            <person name="Ferguson M.E."/>
            <person name="Rounsley S."/>
            <person name="Rokhsar D.S."/>
        </authorList>
    </citation>
    <scope>NUCLEOTIDE SEQUENCE [LARGE SCALE GENOMIC DNA]</scope>
    <source>
        <strain evidence="6">cv. AM560-2</strain>
    </source>
</reference>
<dbReference type="PANTHER" id="PTHR31161">
    <property type="entry name" value="PROTEIN GRAVITROPIC IN THE LIGHT 1"/>
    <property type="match status" value="1"/>
</dbReference>
<dbReference type="OrthoDB" id="1915848at2759"/>
<gene>
    <name evidence="5" type="ORF">MANES_18G139600v8</name>
</gene>
<proteinExistence type="predicted"/>
<dbReference type="Pfam" id="PF04859">
    <property type="entry name" value="DUF641"/>
    <property type="match status" value="1"/>
</dbReference>
<evidence type="ECO:0000259" key="3">
    <source>
        <dbReference type="Pfam" id="PF04859"/>
    </source>
</evidence>
<dbReference type="EMBL" id="CM004404">
    <property type="protein sequence ID" value="OAY24163.1"/>
    <property type="molecule type" value="Genomic_DNA"/>
</dbReference>
<evidence type="ECO:0000256" key="1">
    <source>
        <dbReference type="SAM" id="Coils"/>
    </source>
</evidence>
<dbReference type="GO" id="GO:0009639">
    <property type="term" value="P:response to red or far red light"/>
    <property type="evidence" value="ECO:0007669"/>
    <property type="project" value="InterPro"/>
</dbReference>
<keyword evidence="6" id="KW-1185">Reference proteome</keyword>
<keyword evidence="1" id="KW-0175">Coiled coil</keyword>
<dbReference type="GO" id="GO:0009959">
    <property type="term" value="P:negative gravitropism"/>
    <property type="evidence" value="ECO:0007669"/>
    <property type="project" value="InterPro"/>
</dbReference>
<dbReference type="Gramene" id="Manes.18G139600.1.v8.1">
    <property type="protein sequence ID" value="Manes.18G139600.1.v8.1.CDS.1"/>
    <property type="gene ID" value="Manes.18G139600.v8.1"/>
</dbReference>
<evidence type="ECO:0000313" key="6">
    <source>
        <dbReference type="Proteomes" id="UP000091857"/>
    </source>
</evidence>
<dbReference type="OMA" id="CIVYLCK"/>
<organism evidence="5 6">
    <name type="scientific">Manihot esculenta</name>
    <name type="common">Cassava</name>
    <name type="synonym">Jatropha manihot</name>
    <dbReference type="NCBI Taxonomy" id="3983"/>
    <lineage>
        <taxon>Eukaryota</taxon>
        <taxon>Viridiplantae</taxon>
        <taxon>Streptophyta</taxon>
        <taxon>Embryophyta</taxon>
        <taxon>Tracheophyta</taxon>
        <taxon>Spermatophyta</taxon>
        <taxon>Magnoliopsida</taxon>
        <taxon>eudicotyledons</taxon>
        <taxon>Gunneridae</taxon>
        <taxon>Pentapetalae</taxon>
        <taxon>rosids</taxon>
        <taxon>fabids</taxon>
        <taxon>Malpighiales</taxon>
        <taxon>Euphorbiaceae</taxon>
        <taxon>Crotonoideae</taxon>
        <taxon>Manihoteae</taxon>
        <taxon>Manihot</taxon>
    </lineage>
</organism>
<evidence type="ECO:0000256" key="2">
    <source>
        <dbReference type="SAM" id="MobiDB-lite"/>
    </source>
</evidence>
<dbReference type="Proteomes" id="UP000091857">
    <property type="component" value="Chromosome 18"/>
</dbReference>